<dbReference type="KEGG" id="nre:BES08_11330"/>
<dbReference type="Pfam" id="PF06904">
    <property type="entry name" value="Extensin-like_C"/>
    <property type="match status" value="1"/>
</dbReference>
<evidence type="ECO:0000259" key="1">
    <source>
        <dbReference type="Pfam" id="PF06904"/>
    </source>
</evidence>
<gene>
    <name evidence="2" type="ORF">BES08_11330</name>
</gene>
<reference evidence="3" key="1">
    <citation type="journal article" date="2017" name="J. Biotechnol.">
        <title>Complete genome sequence of Novosphingobium resinovorum SA1, a versatile xenobiotic-degrading bacterium capable of utilizing sulfanilic acid.</title>
        <authorList>
            <person name="Hegedus B."/>
            <person name="Kos P.B."/>
            <person name="Balint B."/>
            <person name="Maroti G."/>
            <person name="Gan H.M."/>
            <person name="Perei K."/>
            <person name="Rakhely G."/>
        </authorList>
    </citation>
    <scope>NUCLEOTIDE SEQUENCE [LARGE SCALE GENOMIC DNA]</scope>
    <source>
        <strain evidence="3">SA1</strain>
    </source>
</reference>
<name>A0A1D8A568_9SPHN</name>
<proteinExistence type="predicted"/>
<dbReference type="AlphaFoldDB" id="A0A1D8A568"/>
<dbReference type="Proteomes" id="UP000094626">
    <property type="component" value="Chromosome"/>
</dbReference>
<dbReference type="InterPro" id="IPR009683">
    <property type="entry name" value="Extensin-like_C"/>
</dbReference>
<sequence>MSGQPKNYFESLAGKPVLYDRLHDHYGKTGIPYQFHCTAETQATLELLFQDIFERSTRLGAPLRILSAGAWVSKPGQHGEGRAFDLDAIHWERTALVALNQPAQKPLYLAVQALCLKHCGTVLGYDYNAKHRDHLHVDTGRPVRFRETQSVTLFVQQALNTFLGHALKIDGEFGEDTATALRDALDRLGIGDVTASVADWVRFAEWICDRGLEITADALDAKPLPARGSSAGIDEPLDWPDYMGEEEPVERAQIQTVRPDTGLLDLTYKPYPDWRIRLATTGTGKQQWFLDFNGQTNFYLGYRFAFDPYLGLARTGSTKTGNLFYDHLAYRPKFGEWASFVQPTGRCESEGSFFVVNAWDAAAMTLGFFQMAAHTGEHLASLFRDLLKTLPGEADTYFPELKLGSQIGLPEQGGFDHIYAVNGTQRLDLDVEAAPSDGLPAEKWYRGRFMRFFNPHRGQVDQEELHAAARWLAWLNASPQAREVCVSNAVEGAKRTVRDVHQYVLSRGHPRYPKGLDGVAMALVQAAMDVKHHGRRNRDMGQSNLQSIFWALTQTDPLAAFATIDTDWREERSRRSVTEIKAMAQWFDNKRYDRAAQEFK</sequence>
<accession>A0A1D8A568</accession>
<dbReference type="EMBL" id="CP017075">
    <property type="protein sequence ID" value="AOR77273.1"/>
    <property type="molecule type" value="Genomic_DNA"/>
</dbReference>
<evidence type="ECO:0000313" key="3">
    <source>
        <dbReference type="Proteomes" id="UP000094626"/>
    </source>
</evidence>
<organism evidence="2 3">
    <name type="scientific">Novosphingobium resinovorum</name>
    <dbReference type="NCBI Taxonomy" id="158500"/>
    <lineage>
        <taxon>Bacteria</taxon>
        <taxon>Pseudomonadati</taxon>
        <taxon>Pseudomonadota</taxon>
        <taxon>Alphaproteobacteria</taxon>
        <taxon>Sphingomonadales</taxon>
        <taxon>Sphingomonadaceae</taxon>
        <taxon>Novosphingobium</taxon>
    </lineage>
</organism>
<evidence type="ECO:0000313" key="2">
    <source>
        <dbReference type="EMBL" id="AOR77273.1"/>
    </source>
</evidence>
<dbReference type="OrthoDB" id="9809788at2"/>
<protein>
    <recommendedName>
        <fullName evidence="1">Extensin-like C-terminal domain-containing protein</fullName>
    </recommendedName>
</protein>
<keyword evidence="3" id="KW-1185">Reference proteome</keyword>
<dbReference type="RefSeq" id="WP_069708336.1">
    <property type="nucleotide sequence ID" value="NZ_CP017075.1"/>
</dbReference>
<feature type="domain" description="Extensin-like C-terminal" evidence="1">
    <location>
        <begin position="74"/>
        <end position="140"/>
    </location>
</feature>